<dbReference type="Pfam" id="PF09423">
    <property type="entry name" value="PhoD"/>
    <property type="match status" value="1"/>
</dbReference>
<dbReference type="Gene3D" id="3.60.21.70">
    <property type="entry name" value="PhoD-like phosphatase"/>
    <property type="match status" value="1"/>
</dbReference>
<dbReference type="CDD" id="cd07389">
    <property type="entry name" value="MPP_PhoD"/>
    <property type="match status" value="1"/>
</dbReference>
<evidence type="ECO:0000313" key="3">
    <source>
        <dbReference type="EMBL" id="GAA4430319.1"/>
    </source>
</evidence>
<evidence type="ECO:0000259" key="2">
    <source>
        <dbReference type="Pfam" id="PF09423"/>
    </source>
</evidence>
<protein>
    <recommendedName>
        <fullName evidence="2">PhoD-like phosphatase metallophosphatase domain-containing protein</fullName>
    </recommendedName>
</protein>
<dbReference type="InterPro" id="IPR029052">
    <property type="entry name" value="Metallo-depent_PP-like"/>
</dbReference>
<keyword evidence="1" id="KW-0732">Signal</keyword>
<dbReference type="InterPro" id="IPR038607">
    <property type="entry name" value="PhoD-like_sf"/>
</dbReference>
<reference evidence="4" key="1">
    <citation type="journal article" date="2019" name="Int. J. Syst. Evol. Microbiol.">
        <title>The Global Catalogue of Microorganisms (GCM) 10K type strain sequencing project: providing services to taxonomists for standard genome sequencing and annotation.</title>
        <authorList>
            <consortium name="The Broad Institute Genomics Platform"/>
            <consortium name="The Broad Institute Genome Sequencing Center for Infectious Disease"/>
            <person name="Wu L."/>
            <person name="Ma J."/>
        </authorList>
    </citation>
    <scope>NUCLEOTIDE SEQUENCE [LARGE SCALE GENOMIC DNA]</scope>
    <source>
        <strain evidence="4">JCM 17926</strain>
    </source>
</reference>
<comment type="caution">
    <text evidence="3">The sequence shown here is derived from an EMBL/GenBank/DDBJ whole genome shotgun (WGS) entry which is preliminary data.</text>
</comment>
<feature type="domain" description="PhoD-like phosphatase metallophosphatase" evidence="2">
    <location>
        <begin position="52"/>
        <end position="282"/>
    </location>
</feature>
<dbReference type="RefSeq" id="WP_345158268.1">
    <property type="nucleotide sequence ID" value="NZ_BAABHC010000006.1"/>
</dbReference>
<dbReference type="Proteomes" id="UP001500552">
    <property type="component" value="Unassembled WGS sequence"/>
</dbReference>
<dbReference type="PANTHER" id="PTHR33987">
    <property type="entry name" value="CALCINEURIN-LIKE METALLO-PHOSPHOESTERASE SUPERFAMILY PROTEIN"/>
    <property type="match status" value="1"/>
</dbReference>
<name>A0ABP8LJ50_9BACT</name>
<feature type="signal peptide" evidence="1">
    <location>
        <begin position="1"/>
        <end position="25"/>
    </location>
</feature>
<evidence type="ECO:0000256" key="1">
    <source>
        <dbReference type="SAM" id="SignalP"/>
    </source>
</evidence>
<gene>
    <name evidence="3" type="ORF">GCM10023188_16800</name>
</gene>
<keyword evidence="4" id="KW-1185">Reference proteome</keyword>
<feature type="chain" id="PRO_5045785517" description="PhoD-like phosphatase metallophosphatase domain-containing protein" evidence="1">
    <location>
        <begin position="26"/>
        <end position="341"/>
    </location>
</feature>
<dbReference type="InterPro" id="IPR018946">
    <property type="entry name" value="PhoD-like_MPP"/>
</dbReference>
<proteinExistence type="predicted"/>
<dbReference type="PANTHER" id="PTHR33987:SF1">
    <property type="entry name" value="CALCINEURIN-LIKE METALLO-PHOSPHOESTERASE SUPERFAMILY PROTEIN"/>
    <property type="match status" value="1"/>
</dbReference>
<evidence type="ECO:0000313" key="4">
    <source>
        <dbReference type="Proteomes" id="UP001500552"/>
    </source>
</evidence>
<dbReference type="SUPFAM" id="SSF56300">
    <property type="entry name" value="Metallo-dependent phosphatases"/>
    <property type="match status" value="1"/>
</dbReference>
<sequence>MLHKRILLQHTLLLCLICLCLPAAALPGTAPDSSRTRIAFGSCNSQLEPQPLWQSIVAAKPDLWVWLGDNIYADTREMAEMAKSYAQQLRHPGYRQLLQNTPVTGTWDDHDYAYDGAGKEFEKKAQSQQLFLNFMGVPKNAPVREQEGIYRSYTVGEGDRKIKILLLDVRYHRDRLNSVFGLYMPNETGDVLGEEQWQWLEQELTDSDAKLHLIVSGIQVLPTGQSYTNWAAFPQARERLFRLLEKAQAATPIILSGDRHVAELAKIDLKGYNAPIYEITSSGMTHHREPRAGGNIYRVGEQVGALNFGILDIYWQSDYTAILLQIRGEENQVLLEEKLII</sequence>
<organism evidence="3 4">
    <name type="scientific">Pontibacter saemangeumensis</name>
    <dbReference type="NCBI Taxonomy" id="1084525"/>
    <lineage>
        <taxon>Bacteria</taxon>
        <taxon>Pseudomonadati</taxon>
        <taxon>Bacteroidota</taxon>
        <taxon>Cytophagia</taxon>
        <taxon>Cytophagales</taxon>
        <taxon>Hymenobacteraceae</taxon>
        <taxon>Pontibacter</taxon>
    </lineage>
</organism>
<dbReference type="EMBL" id="BAABHC010000006">
    <property type="protein sequence ID" value="GAA4430319.1"/>
    <property type="molecule type" value="Genomic_DNA"/>
</dbReference>
<accession>A0ABP8LJ50</accession>